<dbReference type="KEGG" id="mhev:MHEL_57120"/>
<keyword evidence="4" id="KW-1185">Reference proteome</keyword>
<organism evidence="3 4">
    <name type="scientific">Mycolicibacterium helvum</name>
    <dbReference type="NCBI Taxonomy" id="1534349"/>
    <lineage>
        <taxon>Bacteria</taxon>
        <taxon>Bacillati</taxon>
        <taxon>Actinomycetota</taxon>
        <taxon>Actinomycetes</taxon>
        <taxon>Mycobacteriales</taxon>
        <taxon>Mycobacteriaceae</taxon>
        <taxon>Mycolicibacterium</taxon>
    </lineage>
</organism>
<sequence>MATAAIDFEHHRQAKMRVVALVAVVLLLGIALRGQLPGAQSANREQPADPTAGLLGILALVVACLLVIIVSIVASLRDPRRARPSAHYEVPGGGGGGVRRSWRFVLVILAAILAWLLVVSLLVQLRLPQLRGRAPSPVTTAPSGAVPPGRGAVPPAPSAQPGVTNPVFWYLMFAMAALLVVVVVGMIVLRVRGRRDAASAPLMMGGAEQEPVPTGPGSLALAAERGLAEVGDLSREPREAIIACYAAMEHALANAPGAAPQESDTPSEVLARAVEHEAIHAGSATELVALFAEARFSTHVMNEGHREAAERALRLVLDELRSPV</sequence>
<feature type="transmembrane region" description="Helical" evidence="1">
    <location>
        <begin position="167"/>
        <end position="189"/>
    </location>
</feature>
<reference evidence="3 4" key="1">
    <citation type="journal article" date="2019" name="Emerg. Microbes Infect.">
        <title>Comprehensive subspecies identification of 175 nontuberculous mycobacteria species based on 7547 genomic profiles.</title>
        <authorList>
            <person name="Matsumoto Y."/>
            <person name="Kinjo T."/>
            <person name="Motooka D."/>
            <person name="Nabeya D."/>
            <person name="Jung N."/>
            <person name="Uechi K."/>
            <person name="Horii T."/>
            <person name="Iida T."/>
            <person name="Fujita J."/>
            <person name="Nakamura S."/>
        </authorList>
    </citation>
    <scope>NUCLEOTIDE SEQUENCE [LARGE SCALE GENOMIC DNA]</scope>
    <source>
        <strain evidence="3 4">JCM 30396</strain>
    </source>
</reference>
<keyword evidence="1" id="KW-1133">Transmembrane helix</keyword>
<protein>
    <recommendedName>
        <fullName evidence="2">Protein-glutamine gamma-glutamyltransferase-like C-terminal domain-containing protein</fullName>
    </recommendedName>
</protein>
<evidence type="ECO:0000256" key="1">
    <source>
        <dbReference type="SAM" id="Phobius"/>
    </source>
</evidence>
<evidence type="ECO:0000313" key="3">
    <source>
        <dbReference type="EMBL" id="BBY67469.1"/>
    </source>
</evidence>
<feature type="transmembrane region" description="Helical" evidence="1">
    <location>
        <begin position="57"/>
        <end position="76"/>
    </location>
</feature>
<dbReference type="Proteomes" id="UP000467148">
    <property type="component" value="Chromosome"/>
</dbReference>
<feature type="domain" description="Protein-glutamine gamma-glutamyltransferase-like C-terminal" evidence="2">
    <location>
        <begin position="244"/>
        <end position="314"/>
    </location>
</feature>
<dbReference type="AlphaFoldDB" id="A0A7I7TGH9"/>
<accession>A0A7I7TGH9</accession>
<evidence type="ECO:0000259" key="2">
    <source>
        <dbReference type="Pfam" id="PF13559"/>
    </source>
</evidence>
<dbReference type="Pfam" id="PF13559">
    <property type="entry name" value="DUF4129"/>
    <property type="match status" value="1"/>
</dbReference>
<dbReference type="InterPro" id="IPR025403">
    <property type="entry name" value="TgpA-like_C"/>
</dbReference>
<keyword evidence="1" id="KW-0812">Transmembrane</keyword>
<feature type="transmembrane region" description="Helical" evidence="1">
    <location>
        <begin position="104"/>
        <end position="123"/>
    </location>
</feature>
<name>A0A7I7TGH9_9MYCO</name>
<evidence type="ECO:0000313" key="4">
    <source>
        <dbReference type="Proteomes" id="UP000467148"/>
    </source>
</evidence>
<dbReference type="RefSeq" id="WP_246227493.1">
    <property type="nucleotide sequence ID" value="NZ_AP022596.1"/>
</dbReference>
<dbReference type="EMBL" id="AP022596">
    <property type="protein sequence ID" value="BBY67469.1"/>
    <property type="molecule type" value="Genomic_DNA"/>
</dbReference>
<keyword evidence="1" id="KW-0472">Membrane</keyword>
<gene>
    <name evidence="3" type="ORF">MHEL_57120</name>
</gene>
<proteinExistence type="predicted"/>